<dbReference type="RefSeq" id="WP_125665094.1">
    <property type="nucleotide sequence ID" value="NZ_AP019308.1"/>
</dbReference>
<dbReference type="Gene3D" id="3.40.190.10">
    <property type="entry name" value="Periplasmic binding protein-like II"/>
    <property type="match status" value="1"/>
</dbReference>
<dbReference type="EMBL" id="AP019308">
    <property type="protein sequence ID" value="BBH24709.1"/>
    <property type="molecule type" value="Genomic_DNA"/>
</dbReference>
<dbReference type="PROSITE" id="PS51257">
    <property type="entry name" value="PROKAR_LIPOPROTEIN"/>
    <property type="match status" value="1"/>
</dbReference>
<dbReference type="Pfam" id="PF01547">
    <property type="entry name" value="SBP_bac_1"/>
    <property type="match status" value="1"/>
</dbReference>
<keyword evidence="2" id="KW-0732">Signal</keyword>
<protein>
    <submittedName>
        <fullName evidence="3">ABC transporter substrate-binding protein</fullName>
    </submittedName>
</protein>
<dbReference type="OrthoDB" id="7936627at2"/>
<accession>A0A3G9JNT8</accession>
<sequence>MKRMRKSATLKLILILAMSAVMAACGSNKSVNDSGTKETNTDTKTNAETGKGTNDTTKTDDSASKLKPYVIKITYPSADGSQKDEAAVEAALNKYLTEKINATVDLMPIGWGPWNDKSNLMIAGRDKIDIFFTAQWDRYTQNVAKGAFLPIDDLLKTAGKPIVDYQDPAFLAGSKIDGKNYGVPTTKELASQGGILYRKDIAEELGLDMTKVKTISDLIPILETVKAKKPDMIPLFLRDGENFASHYFSNYDPLGDITVPGVILKNVDDKVVKPIYELDIYKQTLKVTRDMYLKKLINTDAATTQVGSTDAMKAGNVFAIPSPLKPGKAEEVAGSVGLPGKLAQIEMNEKTVSTSETAGSMLAISSTSADPERAMMFIALLHTDPIVNNLMNFGIEGVNYTKVNDHVIKATDKTKDFAPGTNWMFGNQFLNYLWDTEPADKWEQFKAFNQGAHLSTGLGFVFNGDQVKTEVGAIQSVLREFRNPLETGSVDPDKVIPQYAEKLKAAGQDKIIQEKQKQLDEYLAKKG</sequence>
<dbReference type="SUPFAM" id="SSF53850">
    <property type="entry name" value="Periplasmic binding protein-like II"/>
    <property type="match status" value="1"/>
</dbReference>
<name>A0A3G9JNT8_9BACL</name>
<evidence type="ECO:0000256" key="1">
    <source>
        <dbReference type="SAM" id="MobiDB-lite"/>
    </source>
</evidence>
<evidence type="ECO:0000313" key="4">
    <source>
        <dbReference type="Proteomes" id="UP000275368"/>
    </source>
</evidence>
<proteinExistence type="predicted"/>
<gene>
    <name evidence="3" type="ORF">Back11_60540</name>
</gene>
<dbReference type="InterPro" id="IPR006059">
    <property type="entry name" value="SBP"/>
</dbReference>
<feature type="signal peptide" evidence="2">
    <location>
        <begin position="1"/>
        <end position="23"/>
    </location>
</feature>
<organism evidence="3 4">
    <name type="scientific">Paenibacillus baekrokdamisoli</name>
    <dbReference type="NCBI Taxonomy" id="1712516"/>
    <lineage>
        <taxon>Bacteria</taxon>
        <taxon>Bacillati</taxon>
        <taxon>Bacillota</taxon>
        <taxon>Bacilli</taxon>
        <taxon>Bacillales</taxon>
        <taxon>Paenibacillaceae</taxon>
        <taxon>Paenibacillus</taxon>
    </lineage>
</organism>
<dbReference type="InterPro" id="IPR022627">
    <property type="entry name" value="DUF3502"/>
</dbReference>
<dbReference type="KEGG" id="pbk:Back11_60540"/>
<feature type="chain" id="PRO_5043568291" evidence="2">
    <location>
        <begin position="24"/>
        <end position="527"/>
    </location>
</feature>
<dbReference type="InterPro" id="IPR050490">
    <property type="entry name" value="Bact_solute-bd_prot1"/>
</dbReference>
<dbReference type="PANTHER" id="PTHR43649:SF17">
    <property type="entry name" value="ABC TRANSPORTER SOLUTE BINDING PROTEIN-SUGAR TRANSPORT"/>
    <property type="match status" value="1"/>
</dbReference>
<dbReference type="PANTHER" id="PTHR43649">
    <property type="entry name" value="ARABINOSE-BINDING PROTEIN-RELATED"/>
    <property type="match status" value="1"/>
</dbReference>
<dbReference type="AlphaFoldDB" id="A0A3G9JNT8"/>
<dbReference type="Proteomes" id="UP000275368">
    <property type="component" value="Chromosome"/>
</dbReference>
<dbReference type="Pfam" id="PF12010">
    <property type="entry name" value="DUF3502"/>
    <property type="match status" value="1"/>
</dbReference>
<reference evidence="3 4" key="1">
    <citation type="submission" date="2018-11" db="EMBL/GenBank/DDBJ databases">
        <title>Complete genome sequence of Paenibacillus baekrokdamisoli strain KCTC 33723.</title>
        <authorList>
            <person name="Kang S.W."/>
            <person name="Lee K.C."/>
            <person name="Kim K.K."/>
            <person name="Kim J.S."/>
            <person name="Kim D.S."/>
            <person name="Ko S.H."/>
            <person name="Yang S.H."/>
            <person name="Lee J.S."/>
        </authorList>
    </citation>
    <scope>NUCLEOTIDE SEQUENCE [LARGE SCALE GENOMIC DNA]</scope>
    <source>
        <strain evidence="3 4">KCTC 33723</strain>
    </source>
</reference>
<evidence type="ECO:0000256" key="2">
    <source>
        <dbReference type="SAM" id="SignalP"/>
    </source>
</evidence>
<feature type="region of interest" description="Disordered" evidence="1">
    <location>
        <begin position="28"/>
        <end position="61"/>
    </location>
</feature>
<evidence type="ECO:0000313" key="3">
    <source>
        <dbReference type="EMBL" id="BBH24709.1"/>
    </source>
</evidence>
<keyword evidence="4" id="KW-1185">Reference proteome</keyword>